<keyword evidence="1" id="KW-0175">Coiled coil</keyword>
<protein>
    <submittedName>
        <fullName evidence="2">Uncharacterized protein</fullName>
    </submittedName>
</protein>
<evidence type="ECO:0000256" key="1">
    <source>
        <dbReference type="SAM" id="Coils"/>
    </source>
</evidence>
<dbReference type="EMBL" id="CACVKT020008512">
    <property type="protein sequence ID" value="CAC5415779.1"/>
    <property type="molecule type" value="Genomic_DNA"/>
</dbReference>
<gene>
    <name evidence="2" type="ORF">MCOR_48455</name>
</gene>
<feature type="coiled-coil region" evidence="1">
    <location>
        <begin position="134"/>
        <end position="161"/>
    </location>
</feature>
<evidence type="ECO:0000313" key="2">
    <source>
        <dbReference type="EMBL" id="CAC5415779.1"/>
    </source>
</evidence>
<dbReference type="Proteomes" id="UP000507470">
    <property type="component" value="Unassembled WGS sequence"/>
</dbReference>
<keyword evidence="3" id="KW-1185">Reference proteome</keyword>
<name>A0A6J8E4L2_MYTCO</name>
<sequence>MFVQTDERNQPVSVEEELDFRIIKSIYVANQAKYSELEELDIQQFADHLNCLTCLKTNKLSVIAAVDKYKWPQNYQNVDGVMHVAECISAYKIQDFVIILAFLVPWRVIRVVNSLVVAVIDHEHFRLKLLYKQKKEVSHDLKKTKSEVKNLQQSLDIVRRLANEAGVTEQKISQHLGMPLSYEYNNAIMAKQSREKRMSIASDTIVLESFWNCMFLISPNLGQKRSHINRFCITVTRTVFAVSMFISGFTVNIQEETFI</sequence>
<accession>A0A6J8E4L2</accession>
<dbReference type="OrthoDB" id="427456at2759"/>
<evidence type="ECO:0000313" key="3">
    <source>
        <dbReference type="Proteomes" id="UP000507470"/>
    </source>
</evidence>
<organism evidence="2 3">
    <name type="scientific">Mytilus coruscus</name>
    <name type="common">Sea mussel</name>
    <dbReference type="NCBI Taxonomy" id="42192"/>
    <lineage>
        <taxon>Eukaryota</taxon>
        <taxon>Metazoa</taxon>
        <taxon>Spiralia</taxon>
        <taxon>Lophotrochozoa</taxon>
        <taxon>Mollusca</taxon>
        <taxon>Bivalvia</taxon>
        <taxon>Autobranchia</taxon>
        <taxon>Pteriomorphia</taxon>
        <taxon>Mytilida</taxon>
        <taxon>Mytiloidea</taxon>
        <taxon>Mytilidae</taxon>
        <taxon>Mytilinae</taxon>
        <taxon>Mytilus</taxon>
    </lineage>
</organism>
<reference evidence="2 3" key="1">
    <citation type="submission" date="2020-06" db="EMBL/GenBank/DDBJ databases">
        <authorList>
            <person name="Li R."/>
            <person name="Bekaert M."/>
        </authorList>
    </citation>
    <scope>NUCLEOTIDE SEQUENCE [LARGE SCALE GENOMIC DNA]</scope>
    <source>
        <strain evidence="3">wild</strain>
    </source>
</reference>
<dbReference type="AlphaFoldDB" id="A0A6J8E4L2"/>
<proteinExistence type="predicted"/>